<evidence type="ECO:0000313" key="2">
    <source>
        <dbReference type="Proteomes" id="UP000654370"/>
    </source>
</evidence>
<accession>A0A8H7PXK9</accession>
<gene>
    <name evidence="1" type="ORF">INT43_007060</name>
</gene>
<dbReference type="Proteomes" id="UP000654370">
    <property type="component" value="Unassembled WGS sequence"/>
</dbReference>
<dbReference type="EMBL" id="JAEPQZ010000004">
    <property type="protein sequence ID" value="KAG2182133.1"/>
    <property type="molecule type" value="Genomic_DNA"/>
</dbReference>
<name>A0A8H7PXK9_MORIS</name>
<organism evidence="1 2">
    <name type="scientific">Mortierella isabellina</name>
    <name type="common">Filamentous fungus</name>
    <name type="synonym">Umbelopsis isabellina</name>
    <dbReference type="NCBI Taxonomy" id="91625"/>
    <lineage>
        <taxon>Eukaryota</taxon>
        <taxon>Fungi</taxon>
        <taxon>Fungi incertae sedis</taxon>
        <taxon>Mucoromycota</taxon>
        <taxon>Mucoromycotina</taxon>
        <taxon>Umbelopsidomycetes</taxon>
        <taxon>Umbelopsidales</taxon>
        <taxon>Umbelopsidaceae</taxon>
        <taxon>Umbelopsis</taxon>
    </lineage>
</organism>
<protein>
    <submittedName>
        <fullName evidence="1">Uncharacterized protein</fullName>
    </submittedName>
</protein>
<comment type="caution">
    <text evidence="1">The sequence shown here is derived from an EMBL/GenBank/DDBJ whole genome shotgun (WGS) entry which is preliminary data.</text>
</comment>
<keyword evidence="2" id="KW-1185">Reference proteome</keyword>
<dbReference type="AlphaFoldDB" id="A0A8H7PXK9"/>
<sequence>MSRPSLATFKDEICVLFMPLAMSTSTISRTTDLRPNRGFRANCAYRSSIRSIRSTRAICVIYTYASYTW</sequence>
<proteinExistence type="predicted"/>
<reference evidence="1" key="1">
    <citation type="submission" date="2020-12" db="EMBL/GenBank/DDBJ databases">
        <title>Metabolic potential, ecology and presence of endohyphal bacteria is reflected in genomic diversity of Mucoromycotina.</title>
        <authorList>
            <person name="Muszewska A."/>
            <person name="Okrasinska A."/>
            <person name="Steczkiewicz K."/>
            <person name="Drgas O."/>
            <person name="Orlowska M."/>
            <person name="Perlinska-Lenart U."/>
            <person name="Aleksandrzak-Piekarczyk T."/>
            <person name="Szatraj K."/>
            <person name="Zielenkiewicz U."/>
            <person name="Pilsyk S."/>
            <person name="Malc E."/>
            <person name="Mieczkowski P."/>
            <person name="Kruszewska J.S."/>
            <person name="Biernat P."/>
            <person name="Pawlowska J."/>
        </authorList>
    </citation>
    <scope>NUCLEOTIDE SEQUENCE</scope>
    <source>
        <strain evidence="1">WA0000067209</strain>
    </source>
</reference>
<evidence type="ECO:0000313" key="1">
    <source>
        <dbReference type="EMBL" id="KAG2182133.1"/>
    </source>
</evidence>